<evidence type="ECO:0000256" key="1">
    <source>
        <dbReference type="HAMAP-Rule" id="MF_01187"/>
    </source>
</evidence>
<dbReference type="RefSeq" id="WP_339440972.1">
    <property type="nucleotide sequence ID" value="NZ_JBBHKQ010000001.1"/>
</dbReference>
<dbReference type="HAMAP" id="MF_01187">
    <property type="entry name" value="UPF0434"/>
    <property type="match status" value="1"/>
</dbReference>
<protein>
    <recommendedName>
        <fullName evidence="1">UPF0434 protein WIX40_08045</fullName>
    </recommendedName>
</protein>
<sequence>MNDKTETGSIDVRLLELLVCPLTKGPLEYDAEHSELISRKAKLAYPVRGGIPIMLPSEARTLVD</sequence>
<dbReference type="Gene3D" id="2.20.25.10">
    <property type="match status" value="1"/>
</dbReference>
<accession>A0ABD5JW22</accession>
<comment type="caution">
    <text evidence="2">The sequence shown here is derived from an EMBL/GenBank/DDBJ whole genome shotgun (WGS) entry which is preliminary data.</text>
</comment>
<name>A0ABD5JW22_9HYPH</name>
<dbReference type="PANTHER" id="PTHR33505:SF4">
    <property type="entry name" value="PROTEIN PREY, MITOCHONDRIAL"/>
    <property type="match status" value="1"/>
</dbReference>
<evidence type="ECO:0000313" key="2">
    <source>
        <dbReference type="EMBL" id="MEJ5900062.1"/>
    </source>
</evidence>
<evidence type="ECO:0000313" key="3">
    <source>
        <dbReference type="Proteomes" id="UP001362311"/>
    </source>
</evidence>
<dbReference type="FunFam" id="2.20.25.10:FF:000002">
    <property type="entry name" value="UPF0434 protein YcaR"/>
    <property type="match status" value="1"/>
</dbReference>
<proteinExistence type="inferred from homology"/>
<dbReference type="Pfam" id="PF03966">
    <property type="entry name" value="Trm112p"/>
    <property type="match status" value="1"/>
</dbReference>
<dbReference type="SUPFAM" id="SSF158997">
    <property type="entry name" value="Trm112p-like"/>
    <property type="match status" value="1"/>
</dbReference>
<dbReference type="Proteomes" id="UP001362311">
    <property type="component" value="Unassembled WGS sequence"/>
</dbReference>
<dbReference type="AlphaFoldDB" id="A0ABD5JW22"/>
<comment type="similarity">
    <text evidence="1">Belongs to the UPF0434 family.</text>
</comment>
<organism evidence="2 3">
    <name type="scientific">Ochrobactrum teleogrylli</name>
    <dbReference type="NCBI Taxonomy" id="2479765"/>
    <lineage>
        <taxon>Bacteria</taxon>
        <taxon>Pseudomonadati</taxon>
        <taxon>Pseudomonadota</taxon>
        <taxon>Alphaproteobacteria</taxon>
        <taxon>Hyphomicrobiales</taxon>
        <taxon>Brucellaceae</taxon>
        <taxon>Brucella/Ochrobactrum group</taxon>
        <taxon>Ochrobactrum</taxon>
    </lineage>
</organism>
<dbReference type="EMBL" id="JBBHKQ010000001">
    <property type="protein sequence ID" value="MEJ5900062.1"/>
    <property type="molecule type" value="Genomic_DNA"/>
</dbReference>
<dbReference type="InterPro" id="IPR005651">
    <property type="entry name" value="Trm112-like"/>
</dbReference>
<gene>
    <name evidence="2" type="ORF">WIX40_08045</name>
</gene>
<reference evidence="2 3" key="1">
    <citation type="submission" date="2024-03" db="EMBL/GenBank/DDBJ databases">
        <title>Reference genomes for the five species model microbial community.</title>
        <authorList>
            <person name="Padfield D."/>
        </authorList>
    </citation>
    <scope>NUCLEOTIDE SEQUENCE [LARGE SCALE GENOMIC DNA]</scope>
    <source>
        <strain evidence="2 3">AB1</strain>
    </source>
</reference>
<dbReference type="PANTHER" id="PTHR33505">
    <property type="entry name" value="ZGC:162634"/>
    <property type="match status" value="1"/>
</dbReference>